<evidence type="ECO:0000313" key="3">
    <source>
        <dbReference type="Proteomes" id="UP000578531"/>
    </source>
</evidence>
<dbReference type="Pfam" id="PF02627">
    <property type="entry name" value="CMD"/>
    <property type="match status" value="1"/>
</dbReference>
<dbReference type="Gene3D" id="1.20.1290.10">
    <property type="entry name" value="AhpD-like"/>
    <property type="match status" value="1"/>
</dbReference>
<dbReference type="PANTHER" id="PTHR28180">
    <property type="entry name" value="CONSERVED MITOCHONDRIAL PROTEIN-RELATED"/>
    <property type="match status" value="1"/>
</dbReference>
<protein>
    <recommendedName>
        <fullName evidence="1">Carboxymuconolactone decarboxylase-like domain-containing protein</fullName>
    </recommendedName>
</protein>
<evidence type="ECO:0000259" key="1">
    <source>
        <dbReference type="Pfam" id="PF02627"/>
    </source>
</evidence>
<keyword evidence="3" id="KW-1185">Reference proteome</keyword>
<dbReference type="InterPro" id="IPR029032">
    <property type="entry name" value="AhpD-like"/>
</dbReference>
<dbReference type="SUPFAM" id="SSF69118">
    <property type="entry name" value="AhpD-like"/>
    <property type="match status" value="1"/>
</dbReference>
<dbReference type="PANTHER" id="PTHR28180:SF5">
    <property type="entry name" value="DNA POLYMERASE ALPHA SUBUNIT B"/>
    <property type="match status" value="1"/>
</dbReference>
<gene>
    <name evidence="2" type="ORF">HO173_001232</name>
</gene>
<evidence type="ECO:0000313" key="2">
    <source>
        <dbReference type="EMBL" id="KAF6240563.1"/>
    </source>
</evidence>
<dbReference type="Proteomes" id="UP000578531">
    <property type="component" value="Unassembled WGS sequence"/>
</dbReference>
<dbReference type="InterPro" id="IPR003779">
    <property type="entry name" value="CMD-like"/>
</dbReference>
<dbReference type="InterPro" id="IPR052999">
    <property type="entry name" value="PTS1_Protein"/>
</dbReference>
<dbReference type="OrthoDB" id="5537330at2759"/>
<feature type="domain" description="Carboxymuconolactone decarboxylase-like" evidence="1">
    <location>
        <begin position="148"/>
        <end position="219"/>
    </location>
</feature>
<accession>A0A8H6L9J4</accession>
<dbReference type="GO" id="GO:0051920">
    <property type="term" value="F:peroxiredoxin activity"/>
    <property type="evidence" value="ECO:0007669"/>
    <property type="project" value="InterPro"/>
</dbReference>
<name>A0A8H6L9J4_9LECA</name>
<dbReference type="AlphaFoldDB" id="A0A8H6L9J4"/>
<comment type="caution">
    <text evidence="2">The sequence shown here is derived from an EMBL/GenBank/DDBJ whole genome shotgun (WGS) entry which is preliminary data.</text>
</comment>
<dbReference type="EMBL" id="JACCJC010000003">
    <property type="protein sequence ID" value="KAF6240563.1"/>
    <property type="molecule type" value="Genomic_DNA"/>
</dbReference>
<organism evidence="2 3">
    <name type="scientific">Letharia columbiana</name>
    <dbReference type="NCBI Taxonomy" id="112416"/>
    <lineage>
        <taxon>Eukaryota</taxon>
        <taxon>Fungi</taxon>
        <taxon>Dikarya</taxon>
        <taxon>Ascomycota</taxon>
        <taxon>Pezizomycotina</taxon>
        <taxon>Lecanoromycetes</taxon>
        <taxon>OSLEUM clade</taxon>
        <taxon>Lecanoromycetidae</taxon>
        <taxon>Lecanorales</taxon>
        <taxon>Lecanorineae</taxon>
        <taxon>Parmeliaceae</taxon>
        <taxon>Letharia</taxon>
    </lineage>
</organism>
<dbReference type="GeneID" id="59282908"/>
<proteinExistence type="predicted"/>
<reference evidence="2 3" key="1">
    <citation type="journal article" date="2020" name="Genomics">
        <title>Complete, high-quality genomes from long-read metagenomic sequencing of two wolf lichen thalli reveals enigmatic genome architecture.</title>
        <authorList>
            <person name="McKenzie S.K."/>
            <person name="Walston R.F."/>
            <person name="Allen J.L."/>
        </authorList>
    </citation>
    <scope>NUCLEOTIDE SEQUENCE [LARGE SCALE GENOMIC DNA]</scope>
    <source>
        <strain evidence="2">WasteWater2</strain>
    </source>
</reference>
<dbReference type="RefSeq" id="XP_037169822.1">
    <property type="nucleotide sequence ID" value="XM_037303175.1"/>
</dbReference>
<sequence length="238" mass="26858">MAATSETLPHLFDVVRARYPESLGPERWYLIAASALITNSDPSNLGQLWVYLINQPEYKSLEKRKTLNTRLREFLLKQWITIGVPKVAVALFSLIKEEQTGDADLNFTKQSTALTPANRAQGERYLAHLYTQEQMTTMWTSWGQNFEWLTKDVVYGMFWGDHTVLDTVDTQLINYTAIVSQGLEVTVRTHLKGLSNMGLNVEEIEGVTKCGEIIAKWAGVDTAGWPDVKGIAADFEKK</sequence>